<feature type="chain" id="PRO_5040179622" description="Secreted protein" evidence="2">
    <location>
        <begin position="17"/>
        <end position="89"/>
    </location>
</feature>
<dbReference type="EMBL" id="CANHGI010000002">
    <property type="protein sequence ID" value="CAI5443887.1"/>
    <property type="molecule type" value="Genomic_DNA"/>
</dbReference>
<name>A0A9P1MY21_9PELO</name>
<keyword evidence="2" id="KW-0732">Signal</keyword>
<dbReference type="AlphaFoldDB" id="A0A9P1MY21"/>
<dbReference type="OrthoDB" id="5871135at2759"/>
<proteinExistence type="predicted"/>
<dbReference type="Proteomes" id="UP001152747">
    <property type="component" value="Unassembled WGS sequence"/>
</dbReference>
<gene>
    <name evidence="3" type="ORF">CAMP_LOCUS6524</name>
</gene>
<feature type="region of interest" description="Disordered" evidence="1">
    <location>
        <begin position="69"/>
        <end position="89"/>
    </location>
</feature>
<protein>
    <recommendedName>
        <fullName evidence="5">Secreted protein</fullName>
    </recommendedName>
</protein>
<evidence type="ECO:0000256" key="2">
    <source>
        <dbReference type="SAM" id="SignalP"/>
    </source>
</evidence>
<organism evidence="3 4">
    <name type="scientific">Caenorhabditis angaria</name>
    <dbReference type="NCBI Taxonomy" id="860376"/>
    <lineage>
        <taxon>Eukaryota</taxon>
        <taxon>Metazoa</taxon>
        <taxon>Ecdysozoa</taxon>
        <taxon>Nematoda</taxon>
        <taxon>Chromadorea</taxon>
        <taxon>Rhabditida</taxon>
        <taxon>Rhabditina</taxon>
        <taxon>Rhabditomorpha</taxon>
        <taxon>Rhabditoidea</taxon>
        <taxon>Rhabditidae</taxon>
        <taxon>Peloderinae</taxon>
        <taxon>Caenorhabditis</taxon>
    </lineage>
</organism>
<feature type="signal peptide" evidence="2">
    <location>
        <begin position="1"/>
        <end position="16"/>
    </location>
</feature>
<evidence type="ECO:0000313" key="4">
    <source>
        <dbReference type="Proteomes" id="UP001152747"/>
    </source>
</evidence>
<sequence>MKFFWIFAMILGFVSSQSTIAGSSSSESDSASNSDSSSSSSESGEIEIIEIEGSGVSLETLQLSNFGILPGPGDNRKKRQLPSAFDIRK</sequence>
<feature type="region of interest" description="Disordered" evidence="1">
    <location>
        <begin position="20"/>
        <end position="45"/>
    </location>
</feature>
<accession>A0A9P1MY21</accession>
<feature type="compositionally biased region" description="Low complexity" evidence="1">
    <location>
        <begin position="20"/>
        <end position="43"/>
    </location>
</feature>
<evidence type="ECO:0008006" key="5">
    <source>
        <dbReference type="Google" id="ProtNLM"/>
    </source>
</evidence>
<evidence type="ECO:0000313" key="3">
    <source>
        <dbReference type="EMBL" id="CAI5443887.1"/>
    </source>
</evidence>
<evidence type="ECO:0000256" key="1">
    <source>
        <dbReference type="SAM" id="MobiDB-lite"/>
    </source>
</evidence>
<comment type="caution">
    <text evidence="3">The sequence shown here is derived from an EMBL/GenBank/DDBJ whole genome shotgun (WGS) entry which is preliminary data.</text>
</comment>
<keyword evidence="4" id="KW-1185">Reference proteome</keyword>
<reference evidence="3" key="1">
    <citation type="submission" date="2022-11" db="EMBL/GenBank/DDBJ databases">
        <authorList>
            <person name="Kikuchi T."/>
        </authorList>
    </citation>
    <scope>NUCLEOTIDE SEQUENCE</scope>
    <source>
        <strain evidence="3">PS1010</strain>
    </source>
</reference>